<dbReference type="Proteomes" id="UP001367676">
    <property type="component" value="Unassembled WGS sequence"/>
</dbReference>
<dbReference type="GO" id="GO:0070131">
    <property type="term" value="P:positive regulation of mitochondrial translation"/>
    <property type="evidence" value="ECO:0007669"/>
    <property type="project" value="TreeGrafter"/>
</dbReference>
<dbReference type="InterPro" id="IPR025812">
    <property type="entry name" value="Trm10_C_MTase_dom"/>
</dbReference>
<reference evidence="11 12" key="1">
    <citation type="submission" date="2024-03" db="EMBL/GenBank/DDBJ databases">
        <title>Adaptation during the transition from Ophiocordyceps entomopathogen to insect associate is accompanied by gene loss and intensified selection.</title>
        <authorList>
            <person name="Ward C.M."/>
            <person name="Onetto C.A."/>
            <person name="Borneman A.R."/>
        </authorList>
    </citation>
    <scope>NUCLEOTIDE SEQUENCE [LARGE SCALE GENOMIC DNA]</scope>
    <source>
        <strain evidence="11">AWRI1</strain>
        <tissue evidence="11">Single Adult Female</tissue>
    </source>
</reference>
<accession>A0AAN9YAF5</accession>
<comment type="subcellular location">
    <subcellularLocation>
        <location evidence="1">Mitochondrion</location>
    </subcellularLocation>
</comment>
<keyword evidence="3" id="KW-0808">Transferase</keyword>
<sequence>MLRMISFISRFCQKCSTISLRFPNNYSIVSPISAHNHPKRYQSSSNRDLSKLVDANVTEDFDYETESPYSNIDFEAICQGDAKKVNVLKVIQLEIELKRQQGEEVPTRITAERWKDLLSFNSSSSRDKYLRHLWIVEMKRKNRQEKSQIKAQSYEQFKSMLAEAVPQIKTTSSPLNYHLNETTLFHRIRNCTMNRFYNYKLLQAEWFGPKILVDCSYEPFMDVKNIQSCIKQMLLMWSENRDNISPYDIIFCNVEEKSSLWQKFTLRIPTITEADSPVHFTHQNYLDMYPKEKLVYLTPHCHEVLEHYSHDDIYIIGAFVDANRNKPLSMAKAKKEKLRMAKLPLDKYLQWTVGHKSLPLNHVLAILNDLKDGLPWPVALKHVPSRKIAHNTFHSRDEDEKVNPRTAKGILENYRKNLVYDLLLKER</sequence>
<evidence type="ECO:0000256" key="7">
    <source>
        <dbReference type="ARBA" id="ARBA00023054"/>
    </source>
</evidence>
<dbReference type="PANTHER" id="PTHR13563:SF5">
    <property type="entry name" value="TRNA METHYLTRANSFERASE 10 HOMOLOG C"/>
    <property type="match status" value="1"/>
</dbReference>
<protein>
    <recommendedName>
        <fullName evidence="9">RNA (guanine-9-)-methyltransferase domain-containing protein 1</fullName>
    </recommendedName>
</protein>
<keyword evidence="6" id="KW-0809">Transit peptide</keyword>
<evidence type="ECO:0000256" key="5">
    <source>
        <dbReference type="ARBA" id="ARBA00022694"/>
    </source>
</evidence>
<organism evidence="11 12">
    <name type="scientific">Parthenolecanium corni</name>
    <dbReference type="NCBI Taxonomy" id="536013"/>
    <lineage>
        <taxon>Eukaryota</taxon>
        <taxon>Metazoa</taxon>
        <taxon>Ecdysozoa</taxon>
        <taxon>Arthropoda</taxon>
        <taxon>Hexapoda</taxon>
        <taxon>Insecta</taxon>
        <taxon>Pterygota</taxon>
        <taxon>Neoptera</taxon>
        <taxon>Paraneoptera</taxon>
        <taxon>Hemiptera</taxon>
        <taxon>Sternorrhyncha</taxon>
        <taxon>Coccoidea</taxon>
        <taxon>Coccidae</taxon>
        <taxon>Parthenolecanium</taxon>
    </lineage>
</organism>
<dbReference type="GO" id="GO:0008168">
    <property type="term" value="F:methyltransferase activity"/>
    <property type="evidence" value="ECO:0007669"/>
    <property type="project" value="UniProtKB-KW"/>
</dbReference>
<keyword evidence="4" id="KW-0949">S-adenosyl-L-methionine</keyword>
<evidence type="ECO:0000256" key="6">
    <source>
        <dbReference type="ARBA" id="ARBA00022946"/>
    </source>
</evidence>
<evidence type="ECO:0000259" key="10">
    <source>
        <dbReference type="PROSITE" id="PS51675"/>
    </source>
</evidence>
<dbReference type="InterPro" id="IPR028564">
    <property type="entry name" value="MT_TRM10-typ"/>
</dbReference>
<dbReference type="AlphaFoldDB" id="A0AAN9YAF5"/>
<keyword evidence="7" id="KW-0175">Coiled coil</keyword>
<evidence type="ECO:0000313" key="12">
    <source>
        <dbReference type="Proteomes" id="UP001367676"/>
    </source>
</evidence>
<evidence type="ECO:0000256" key="2">
    <source>
        <dbReference type="ARBA" id="ARBA00022603"/>
    </source>
</evidence>
<keyword evidence="12" id="KW-1185">Reference proteome</keyword>
<dbReference type="EMBL" id="JBBCAQ010000002">
    <property type="protein sequence ID" value="KAK7605211.1"/>
    <property type="molecule type" value="Genomic_DNA"/>
</dbReference>
<dbReference type="InterPro" id="IPR038459">
    <property type="entry name" value="MT_TRM10-typ_sf"/>
</dbReference>
<dbReference type="InterPro" id="IPR007356">
    <property type="entry name" value="tRNA_m1G_MeTrfase_euk"/>
</dbReference>
<dbReference type="GO" id="GO:0032259">
    <property type="term" value="P:methylation"/>
    <property type="evidence" value="ECO:0007669"/>
    <property type="project" value="UniProtKB-KW"/>
</dbReference>
<evidence type="ECO:0000256" key="1">
    <source>
        <dbReference type="ARBA" id="ARBA00004173"/>
    </source>
</evidence>
<dbReference type="CDD" id="cd18102">
    <property type="entry name" value="Trm10_MRRP1"/>
    <property type="match status" value="1"/>
</dbReference>
<dbReference type="GO" id="GO:0005654">
    <property type="term" value="C:nucleoplasm"/>
    <property type="evidence" value="ECO:0007669"/>
    <property type="project" value="TreeGrafter"/>
</dbReference>
<dbReference type="PROSITE" id="PS51675">
    <property type="entry name" value="SAM_MT_TRM10"/>
    <property type="match status" value="1"/>
</dbReference>
<dbReference type="Gene3D" id="3.40.1280.30">
    <property type="match status" value="1"/>
</dbReference>
<dbReference type="GO" id="GO:0097745">
    <property type="term" value="P:mitochondrial tRNA 5'-end processing"/>
    <property type="evidence" value="ECO:0007669"/>
    <property type="project" value="TreeGrafter"/>
</dbReference>
<dbReference type="GO" id="GO:0000049">
    <property type="term" value="F:tRNA binding"/>
    <property type="evidence" value="ECO:0007669"/>
    <property type="project" value="TreeGrafter"/>
</dbReference>
<keyword evidence="8" id="KW-0496">Mitochondrion</keyword>
<dbReference type="PANTHER" id="PTHR13563">
    <property type="entry name" value="TRNA (GUANINE-9-) METHYLTRANSFERASE"/>
    <property type="match status" value="1"/>
</dbReference>
<gene>
    <name evidence="11" type="ORF">V9T40_007069</name>
</gene>
<evidence type="ECO:0000256" key="4">
    <source>
        <dbReference type="ARBA" id="ARBA00022691"/>
    </source>
</evidence>
<name>A0AAN9YAF5_9HEMI</name>
<dbReference type="GO" id="GO:0005739">
    <property type="term" value="C:mitochondrion"/>
    <property type="evidence" value="ECO:0007669"/>
    <property type="project" value="UniProtKB-SubCell"/>
</dbReference>
<evidence type="ECO:0000256" key="8">
    <source>
        <dbReference type="ARBA" id="ARBA00023128"/>
    </source>
</evidence>
<keyword evidence="5" id="KW-0819">tRNA processing</keyword>
<evidence type="ECO:0000256" key="9">
    <source>
        <dbReference type="ARBA" id="ARBA00029803"/>
    </source>
</evidence>
<evidence type="ECO:0000313" key="11">
    <source>
        <dbReference type="EMBL" id="KAK7605211.1"/>
    </source>
</evidence>
<comment type="caution">
    <text evidence="11">The sequence shown here is derived from an EMBL/GenBank/DDBJ whole genome shotgun (WGS) entry which is preliminary data.</text>
</comment>
<proteinExistence type="predicted"/>
<feature type="domain" description="SAM-dependent MTase TRM10-type" evidence="10">
    <location>
        <begin position="197"/>
        <end position="390"/>
    </location>
</feature>
<evidence type="ECO:0000256" key="3">
    <source>
        <dbReference type="ARBA" id="ARBA00022679"/>
    </source>
</evidence>
<keyword evidence="2" id="KW-0489">Methyltransferase</keyword>